<evidence type="ECO:0000256" key="5">
    <source>
        <dbReference type="ARBA" id="ARBA00022989"/>
    </source>
</evidence>
<dbReference type="PANTHER" id="PTHR33362">
    <property type="entry name" value="SIALIC ACID TRAP TRANSPORTER PERMEASE PROTEIN SIAT-RELATED"/>
    <property type="match status" value="1"/>
</dbReference>
<comment type="similarity">
    <text evidence="7">Belongs to the TRAP transporter large permease family.</text>
</comment>
<keyword evidence="2" id="KW-1003">Cell membrane</keyword>
<sequence>MEPQSLAILMVITLFALILAGVPVAFSIVAAGISFGLIGMGFDLFHLIPARIFGVITNYTLLAIPLFVFMGVMLEKSRLAEKMLDVLGLIAGRMPGGMAISIIVVGVLMGASTGIVGATVVTLSMIALPTLLRRNYSHSVACGTICASGTLGQILPPSLVLILLADITGEAIGPLFAAALIPGLLLATMYVLYILYLAWKSPEKVPPINLEERQSYSRQDLWIQFIKSVAPPFILIFAVLGSIIGGVAAPTEAASMGALGALLIVFLSKRMSLGVLNETLRETLKITGMIMFVLIAAQIFGLSFRGLDGDYLIEDLFSVIPGGEWGAILFMMVLLLVLGFFLEWIEISYIVLPLMLPIFHALGIDMVWLAILVALNLQTSFLTPPFGWSLFFLKGVAPPEIKTISIYKGVLPFIGMQISVIGLVMIFPDIALWLPKAIGWS</sequence>
<comment type="subunit">
    <text evidence="7">The complex comprises the extracytoplasmic solute receptor protein and the two transmembrane proteins.</text>
</comment>
<protein>
    <recommendedName>
        <fullName evidence="7">TRAP transporter large permease protein</fullName>
    </recommendedName>
</protein>
<comment type="subcellular location">
    <subcellularLocation>
        <location evidence="1 7">Cell inner membrane</location>
        <topology evidence="1 7">Multi-pass membrane protein</topology>
    </subcellularLocation>
</comment>
<evidence type="ECO:0000256" key="4">
    <source>
        <dbReference type="ARBA" id="ARBA00022692"/>
    </source>
</evidence>
<keyword evidence="6 7" id="KW-0472">Membrane</keyword>
<proteinExistence type="inferred from homology"/>
<evidence type="ECO:0000313" key="9">
    <source>
        <dbReference type="EMBL" id="QBZ83436.1"/>
    </source>
</evidence>
<dbReference type="InterPro" id="IPR010656">
    <property type="entry name" value="DctM"/>
</dbReference>
<name>A0A4P7P0F3_9GAMM</name>
<feature type="transmembrane region" description="Helical" evidence="7">
    <location>
        <begin position="354"/>
        <end position="375"/>
    </location>
</feature>
<feature type="transmembrane region" description="Helical" evidence="7">
    <location>
        <begin position="247"/>
        <end position="267"/>
    </location>
</feature>
<comment type="function">
    <text evidence="7">Part of the tripartite ATP-independent periplasmic (TRAP) transport system.</text>
</comment>
<feature type="transmembrane region" description="Helical" evidence="7">
    <location>
        <begin position="144"/>
        <end position="165"/>
    </location>
</feature>
<dbReference type="InterPro" id="IPR004681">
    <property type="entry name" value="TRAP_DctM"/>
</dbReference>
<feature type="transmembrane region" description="Helical" evidence="7">
    <location>
        <begin position="288"/>
        <end position="305"/>
    </location>
</feature>
<keyword evidence="4 7" id="KW-0812">Transmembrane</keyword>
<dbReference type="Proteomes" id="UP000296201">
    <property type="component" value="Chromosome"/>
</dbReference>
<accession>A0A4P7P0F3</accession>
<feature type="transmembrane region" description="Helical" evidence="7">
    <location>
        <begin position="409"/>
        <end position="434"/>
    </location>
</feature>
<dbReference type="AlphaFoldDB" id="A0A4P7P0F3"/>
<reference evidence="9 10" key="1">
    <citation type="submission" date="2018-08" db="EMBL/GenBank/DDBJ databases">
        <title>Horizontal acquisition of hydrogen conversion ability and other habitat adaptations in Hydrogenovibrio crunogenus strains.</title>
        <authorList>
            <person name="Gonnella G."/>
            <person name="Adam N."/>
            <person name="Perner M."/>
        </authorList>
    </citation>
    <scope>NUCLEOTIDE SEQUENCE [LARGE SCALE GENOMIC DNA]</scope>
    <source>
        <strain evidence="9 10">SP-41</strain>
    </source>
</reference>
<dbReference type="GO" id="GO:0022857">
    <property type="term" value="F:transmembrane transporter activity"/>
    <property type="evidence" value="ECO:0007669"/>
    <property type="project" value="UniProtKB-UniRule"/>
</dbReference>
<dbReference type="GO" id="GO:0005886">
    <property type="term" value="C:plasma membrane"/>
    <property type="evidence" value="ECO:0007669"/>
    <property type="project" value="UniProtKB-SubCell"/>
</dbReference>
<evidence type="ECO:0000256" key="1">
    <source>
        <dbReference type="ARBA" id="ARBA00004429"/>
    </source>
</evidence>
<feature type="transmembrane region" description="Helical" evidence="7">
    <location>
        <begin position="7"/>
        <end position="40"/>
    </location>
</feature>
<keyword evidence="7" id="KW-0813">Transport</keyword>
<feature type="transmembrane region" description="Helical" evidence="7">
    <location>
        <begin position="171"/>
        <end position="199"/>
    </location>
</feature>
<keyword evidence="5 7" id="KW-1133">Transmembrane helix</keyword>
<feature type="transmembrane region" description="Helical" evidence="7">
    <location>
        <begin position="86"/>
        <end position="109"/>
    </location>
</feature>
<dbReference type="NCBIfam" id="TIGR00786">
    <property type="entry name" value="dctM"/>
    <property type="match status" value="1"/>
</dbReference>
<evidence type="ECO:0000256" key="3">
    <source>
        <dbReference type="ARBA" id="ARBA00022519"/>
    </source>
</evidence>
<feature type="transmembrane region" description="Helical" evidence="7">
    <location>
        <begin position="325"/>
        <end position="342"/>
    </location>
</feature>
<dbReference type="PIRSF" id="PIRSF006066">
    <property type="entry name" value="HI0050"/>
    <property type="match status" value="1"/>
</dbReference>
<feature type="domain" description="TRAP C4-dicarboxylate transport system permease DctM subunit" evidence="8">
    <location>
        <begin position="11"/>
        <end position="429"/>
    </location>
</feature>
<evidence type="ECO:0000256" key="7">
    <source>
        <dbReference type="RuleBase" id="RU369079"/>
    </source>
</evidence>
<dbReference type="EMBL" id="CP032096">
    <property type="protein sequence ID" value="QBZ83436.1"/>
    <property type="molecule type" value="Genomic_DNA"/>
</dbReference>
<dbReference type="RefSeq" id="WP_135796058.1">
    <property type="nucleotide sequence ID" value="NZ_CP032096.1"/>
</dbReference>
<dbReference type="OrthoDB" id="9796052at2"/>
<keyword evidence="3 7" id="KW-0997">Cell inner membrane</keyword>
<dbReference type="Pfam" id="PF06808">
    <property type="entry name" value="DctM"/>
    <property type="match status" value="1"/>
</dbReference>
<keyword evidence="10" id="KW-1185">Reference proteome</keyword>
<dbReference type="PANTHER" id="PTHR33362:SF7">
    <property type="entry name" value="SLL1103 PROTEIN"/>
    <property type="match status" value="1"/>
</dbReference>
<organism evidence="9 10">
    <name type="scientific">Hydrogenovibrio crunogenus</name>
    <dbReference type="NCBI Taxonomy" id="39765"/>
    <lineage>
        <taxon>Bacteria</taxon>
        <taxon>Pseudomonadati</taxon>
        <taxon>Pseudomonadota</taxon>
        <taxon>Gammaproteobacteria</taxon>
        <taxon>Thiotrichales</taxon>
        <taxon>Piscirickettsiaceae</taxon>
        <taxon>Hydrogenovibrio</taxon>
    </lineage>
</organism>
<evidence type="ECO:0000256" key="2">
    <source>
        <dbReference type="ARBA" id="ARBA00022475"/>
    </source>
</evidence>
<gene>
    <name evidence="9" type="primary">dctM_1</name>
    <name evidence="9" type="ORF">GHNINEIG_01491</name>
</gene>
<evidence type="ECO:0000313" key="10">
    <source>
        <dbReference type="Proteomes" id="UP000296201"/>
    </source>
</evidence>
<evidence type="ECO:0000259" key="8">
    <source>
        <dbReference type="Pfam" id="PF06808"/>
    </source>
</evidence>
<feature type="transmembrane region" description="Helical" evidence="7">
    <location>
        <begin position="52"/>
        <end position="74"/>
    </location>
</feature>
<evidence type="ECO:0000256" key="6">
    <source>
        <dbReference type="ARBA" id="ARBA00023136"/>
    </source>
</evidence>
<feature type="transmembrane region" description="Helical" evidence="7">
    <location>
        <begin position="220"/>
        <end position="241"/>
    </location>
</feature>
<feature type="transmembrane region" description="Helical" evidence="7">
    <location>
        <begin position="115"/>
        <end position="132"/>
    </location>
</feature>